<dbReference type="AlphaFoldDB" id="A0A9Q3P7C7"/>
<name>A0A9Q3P7C7_9BASI</name>
<reference evidence="1" key="1">
    <citation type="submission" date="2021-03" db="EMBL/GenBank/DDBJ databases">
        <title>Draft genome sequence of rust myrtle Austropuccinia psidii MF-1, a brazilian biotype.</title>
        <authorList>
            <person name="Quecine M.C."/>
            <person name="Pachon D.M.R."/>
            <person name="Bonatelli M.L."/>
            <person name="Correr F.H."/>
            <person name="Franceschini L.M."/>
            <person name="Leite T.F."/>
            <person name="Margarido G.R.A."/>
            <person name="Almeida C.A."/>
            <person name="Ferrarezi J.A."/>
            <person name="Labate C.A."/>
        </authorList>
    </citation>
    <scope>NUCLEOTIDE SEQUENCE</scope>
    <source>
        <strain evidence="1">MF-1</strain>
    </source>
</reference>
<organism evidence="1 2">
    <name type="scientific">Austropuccinia psidii MF-1</name>
    <dbReference type="NCBI Taxonomy" id="1389203"/>
    <lineage>
        <taxon>Eukaryota</taxon>
        <taxon>Fungi</taxon>
        <taxon>Dikarya</taxon>
        <taxon>Basidiomycota</taxon>
        <taxon>Pucciniomycotina</taxon>
        <taxon>Pucciniomycetes</taxon>
        <taxon>Pucciniales</taxon>
        <taxon>Sphaerophragmiaceae</taxon>
        <taxon>Austropuccinia</taxon>
    </lineage>
</organism>
<sequence>MIKYINSTEIQYGVVLQILKMINQQTDDEILWVKNLGMAKTEWNEENWVRDVFGQLGVAHLCQEGLIKVAPSSSVLATCAYQKLSESTLGCKKPSVLVQMIKKAEKFDQNLTM</sequence>
<dbReference type="EMBL" id="AVOT02056702">
    <property type="protein sequence ID" value="MBW0551000.1"/>
    <property type="molecule type" value="Genomic_DNA"/>
</dbReference>
<protein>
    <submittedName>
        <fullName evidence="1">Uncharacterized protein</fullName>
    </submittedName>
</protein>
<keyword evidence="2" id="KW-1185">Reference proteome</keyword>
<proteinExistence type="predicted"/>
<gene>
    <name evidence="1" type="ORF">O181_090715</name>
</gene>
<evidence type="ECO:0000313" key="1">
    <source>
        <dbReference type="EMBL" id="MBW0551000.1"/>
    </source>
</evidence>
<accession>A0A9Q3P7C7</accession>
<evidence type="ECO:0000313" key="2">
    <source>
        <dbReference type="Proteomes" id="UP000765509"/>
    </source>
</evidence>
<comment type="caution">
    <text evidence="1">The sequence shown here is derived from an EMBL/GenBank/DDBJ whole genome shotgun (WGS) entry which is preliminary data.</text>
</comment>
<dbReference type="Proteomes" id="UP000765509">
    <property type="component" value="Unassembled WGS sequence"/>
</dbReference>